<organism evidence="2 3">
    <name type="scientific">Pleuronectes platessa</name>
    <name type="common">European plaice</name>
    <dbReference type="NCBI Taxonomy" id="8262"/>
    <lineage>
        <taxon>Eukaryota</taxon>
        <taxon>Metazoa</taxon>
        <taxon>Chordata</taxon>
        <taxon>Craniata</taxon>
        <taxon>Vertebrata</taxon>
        <taxon>Euteleostomi</taxon>
        <taxon>Actinopterygii</taxon>
        <taxon>Neopterygii</taxon>
        <taxon>Teleostei</taxon>
        <taxon>Neoteleostei</taxon>
        <taxon>Acanthomorphata</taxon>
        <taxon>Carangaria</taxon>
        <taxon>Pleuronectiformes</taxon>
        <taxon>Pleuronectoidei</taxon>
        <taxon>Pleuronectidae</taxon>
        <taxon>Pleuronectes</taxon>
    </lineage>
</organism>
<protein>
    <submittedName>
        <fullName evidence="2">Uncharacterized protein</fullName>
    </submittedName>
</protein>
<dbReference type="Proteomes" id="UP001153269">
    <property type="component" value="Unassembled WGS sequence"/>
</dbReference>
<feature type="region of interest" description="Disordered" evidence="1">
    <location>
        <begin position="1"/>
        <end position="20"/>
    </location>
</feature>
<keyword evidence="3" id="KW-1185">Reference proteome</keyword>
<reference evidence="2" key="1">
    <citation type="submission" date="2020-03" db="EMBL/GenBank/DDBJ databases">
        <authorList>
            <person name="Weist P."/>
        </authorList>
    </citation>
    <scope>NUCLEOTIDE SEQUENCE</scope>
</reference>
<sequence length="216" mass="25665">MTYNRRTARQVKDPALPSTGKVCRTTIPGRKLQVPETKKHGSLRIGRRRVTGMKKHSSLIIHRQRFAVELQAERSTNVALLDYLEKLSASYNEISQRYEADNLRTRQQATHLTAELEKAVKSRMQTFQAEQYALLQREVEELTSQLWRERISSIRCGKRRRSSRRCRMRSRSRRGSRRRRSLWTNLHIKLYSTTSRSPSLMLFLLLRRRSKRRRDI</sequence>
<proteinExistence type="predicted"/>
<name>A0A9N7TLS7_PLEPL</name>
<dbReference type="AlphaFoldDB" id="A0A9N7TLS7"/>
<gene>
    <name evidence="2" type="ORF">PLEPLA_LOCUS3061</name>
</gene>
<evidence type="ECO:0000313" key="2">
    <source>
        <dbReference type="EMBL" id="CAB1415345.1"/>
    </source>
</evidence>
<evidence type="ECO:0000256" key="1">
    <source>
        <dbReference type="SAM" id="MobiDB-lite"/>
    </source>
</evidence>
<dbReference type="EMBL" id="CADEAL010000152">
    <property type="protein sequence ID" value="CAB1415345.1"/>
    <property type="molecule type" value="Genomic_DNA"/>
</dbReference>
<comment type="caution">
    <text evidence="2">The sequence shown here is derived from an EMBL/GenBank/DDBJ whole genome shotgun (WGS) entry which is preliminary data.</text>
</comment>
<evidence type="ECO:0000313" key="3">
    <source>
        <dbReference type="Proteomes" id="UP001153269"/>
    </source>
</evidence>
<accession>A0A9N7TLS7</accession>